<feature type="region of interest" description="Disordered" evidence="9">
    <location>
        <begin position="822"/>
        <end position="846"/>
    </location>
</feature>
<keyword evidence="7" id="KW-0378">Hydrolase</keyword>
<dbReference type="EMBL" id="CADCXV010001283">
    <property type="protein sequence ID" value="CAB0043224.1"/>
    <property type="molecule type" value="Genomic_DNA"/>
</dbReference>
<dbReference type="InterPro" id="IPR050951">
    <property type="entry name" value="Retrovirus_Pol_polyprotein"/>
</dbReference>
<proteinExistence type="predicted"/>
<dbReference type="SUPFAM" id="SSF56672">
    <property type="entry name" value="DNA/RNA polymerases"/>
    <property type="match status" value="1"/>
</dbReference>
<keyword evidence="2" id="KW-0645">Protease</keyword>
<dbReference type="Gene3D" id="1.10.340.70">
    <property type="match status" value="1"/>
</dbReference>
<feature type="region of interest" description="Disordered" evidence="9">
    <location>
        <begin position="600"/>
        <end position="676"/>
    </location>
</feature>
<reference evidence="11 12" key="1">
    <citation type="submission" date="2020-02" db="EMBL/GenBank/DDBJ databases">
        <authorList>
            <person name="Ferguson B K."/>
        </authorList>
    </citation>
    <scope>NUCLEOTIDE SEQUENCE [LARGE SCALE GENOMIC DNA]</scope>
</reference>
<feature type="domain" description="Reverse transcriptase" evidence="10">
    <location>
        <begin position="94"/>
        <end position="277"/>
    </location>
</feature>
<feature type="compositionally biased region" description="Basic and acidic residues" evidence="9">
    <location>
        <begin position="833"/>
        <end position="846"/>
    </location>
</feature>
<evidence type="ECO:0000256" key="6">
    <source>
        <dbReference type="ARBA" id="ARBA00022759"/>
    </source>
</evidence>
<dbReference type="PANTHER" id="PTHR37984">
    <property type="entry name" value="PROTEIN CBG26694"/>
    <property type="match status" value="1"/>
</dbReference>
<feature type="compositionally biased region" description="Basic and acidic residues" evidence="9">
    <location>
        <begin position="1013"/>
        <end position="1030"/>
    </location>
</feature>
<sequence>MAILGADFLSHHGLLLDLKNRRLLDSNTSVFATCFIGPTAQVHSISAIAAWTVPDGPFSADYNQLLNDVYKDEAEPAGVHTTSSSRRRATRGSKEGVRRPLATRNYQAIFKPVGKPDPPRAQTRRKMASDRRLSPLNARTRPDRHPLPIIEDLLQEINGRVFSVVDLRRAFYQIPVAEEDIPKTAVTTPFGLFEFVGMPLGLRNSAQSFQRAMNHLLRNLDYVKCYQDDILVLSSNHEEHLRHLRGLFDVLQRAKLHVNWDKCQIGRTHVIFAGYEISPDGFKPPEPKSQAILDFPRPEDSTQLRRFIGMVNYYRRCLPHAAELMAPLSELLRGLTKKKEKLKWTPEAERAFTATKNGIATAVCSAFLFPDQPLSLHTDASNTAIVRRTDRVHTGARNVVADALSRVEVITMPTAITSARISAEQDKDDQLPHLLLKPRVKCHRLTIDGHPLVYVEGQGDMKPYLPVSLRREAFDAAHHLSHPSGRATAKRVALQYFWPSLRKDVGRWAKQCIPCQLSKVHRHNRAELGKFTTPDGRFDHIHLGHSEDADVSGVPELSHDHRSIHALATSDPTGRHRCTNCCQGSFRGLDLSVRHTFDHHHRPGRSIRVEASRGARRHGRCKARPHDPISSKRKWNGRTHASYAQGRAQMLTTDAVDPRTARRSSRPSDDVQGGPSSIAIRDAFRHFAKLLDYQMTFCTSAMVVEVGVFFSKPICASCGEPAHTEGVECQVASPTCINCKGPHKPTNKNCIVFKKNQQLAPAPGLSIYLISIWYNVSRTFKCKRLLVLYAINLIINKFILCQPQPLCVPSYLLFTSKSGHNNGAPARVNRTTDPNRKAKKEAEAKGNKDLVSELNSQLIEAGANIKTLDKLNIEQNFRDYRGQKSSSLNSTIEEESDQGNNTTYVDVEEISGTPIAQSTPHPTTTVIKPGILNFKLQDKEAALEPKVVQAFIDQLDEDELEAAKITAEVLYESLLNNTVAKNEEPGFIENLYDRFKIFVKNPLQLLNPAVTETEEHTPKKDKTQQQHLSEEETPEEDKDKERQHPQGGNMGTEDDKDKTLKKEEQSRAAFNATMGESQSTLFKNLLSGIATFNGKSKRNTTRFIKDLKLAKLSISSAQEAEFVRRLKPKFVGPKTDNIDLTDYNTIDALCDFLQDVWV</sequence>
<feature type="region of interest" description="Disordered" evidence="9">
    <location>
        <begin position="75"/>
        <end position="98"/>
    </location>
</feature>
<name>A0A6H5IZX4_9HYME</name>
<keyword evidence="3" id="KW-0808">Transferase</keyword>
<evidence type="ECO:0000256" key="9">
    <source>
        <dbReference type="SAM" id="MobiDB-lite"/>
    </source>
</evidence>
<keyword evidence="5" id="KW-0540">Nuclease</keyword>
<keyword evidence="6" id="KW-0255">Endonuclease</keyword>
<dbReference type="FunFam" id="3.30.70.270:FF:000020">
    <property type="entry name" value="Transposon Tf2-6 polyprotein-like Protein"/>
    <property type="match status" value="1"/>
</dbReference>
<evidence type="ECO:0000256" key="3">
    <source>
        <dbReference type="ARBA" id="ARBA00022679"/>
    </source>
</evidence>
<keyword evidence="12" id="KW-1185">Reference proteome</keyword>
<feature type="region of interest" description="Disordered" evidence="9">
    <location>
        <begin position="1009"/>
        <end position="1060"/>
    </location>
</feature>
<keyword evidence="4" id="KW-0548">Nucleotidyltransferase</keyword>
<evidence type="ECO:0000313" key="12">
    <source>
        <dbReference type="Proteomes" id="UP000479190"/>
    </source>
</evidence>
<dbReference type="GO" id="GO:0006508">
    <property type="term" value="P:proteolysis"/>
    <property type="evidence" value="ECO:0007669"/>
    <property type="project" value="UniProtKB-KW"/>
</dbReference>
<protein>
    <recommendedName>
        <fullName evidence="1">RNA-directed DNA polymerase</fullName>
        <ecNumber evidence="1">2.7.7.49</ecNumber>
    </recommendedName>
</protein>
<evidence type="ECO:0000259" key="10">
    <source>
        <dbReference type="PROSITE" id="PS50878"/>
    </source>
</evidence>
<dbReference type="Gene3D" id="3.30.70.270">
    <property type="match status" value="2"/>
</dbReference>
<evidence type="ECO:0000256" key="4">
    <source>
        <dbReference type="ARBA" id="ARBA00022695"/>
    </source>
</evidence>
<dbReference type="InterPro" id="IPR041588">
    <property type="entry name" value="Integrase_H2C2"/>
</dbReference>
<dbReference type="GO" id="GO:0003964">
    <property type="term" value="F:RNA-directed DNA polymerase activity"/>
    <property type="evidence" value="ECO:0007669"/>
    <property type="project" value="UniProtKB-KW"/>
</dbReference>
<feature type="compositionally biased region" description="Basic residues" evidence="9">
    <location>
        <begin position="614"/>
        <end position="623"/>
    </location>
</feature>
<dbReference type="EC" id="2.7.7.49" evidence="1"/>
<evidence type="ECO:0000313" key="11">
    <source>
        <dbReference type="EMBL" id="CAB0043224.1"/>
    </source>
</evidence>
<evidence type="ECO:0000256" key="5">
    <source>
        <dbReference type="ARBA" id="ARBA00022722"/>
    </source>
</evidence>
<organism evidence="11 12">
    <name type="scientific">Trichogramma brassicae</name>
    <dbReference type="NCBI Taxonomy" id="86971"/>
    <lineage>
        <taxon>Eukaryota</taxon>
        <taxon>Metazoa</taxon>
        <taxon>Ecdysozoa</taxon>
        <taxon>Arthropoda</taxon>
        <taxon>Hexapoda</taxon>
        <taxon>Insecta</taxon>
        <taxon>Pterygota</taxon>
        <taxon>Neoptera</taxon>
        <taxon>Endopterygota</taxon>
        <taxon>Hymenoptera</taxon>
        <taxon>Apocrita</taxon>
        <taxon>Proctotrupomorpha</taxon>
        <taxon>Chalcidoidea</taxon>
        <taxon>Trichogrammatidae</taxon>
        <taxon>Trichogramma</taxon>
    </lineage>
</organism>
<dbReference type="PANTHER" id="PTHR37984:SF5">
    <property type="entry name" value="PROTEIN NYNRIN-LIKE"/>
    <property type="match status" value="1"/>
</dbReference>
<feature type="region of interest" description="Disordered" evidence="9">
    <location>
        <begin position="110"/>
        <end position="131"/>
    </location>
</feature>
<dbReference type="Proteomes" id="UP000479190">
    <property type="component" value="Unassembled WGS sequence"/>
</dbReference>
<dbReference type="AlphaFoldDB" id="A0A6H5IZX4"/>
<evidence type="ECO:0000256" key="2">
    <source>
        <dbReference type="ARBA" id="ARBA00022670"/>
    </source>
</evidence>
<dbReference type="PROSITE" id="PS50878">
    <property type="entry name" value="RT_POL"/>
    <property type="match status" value="1"/>
</dbReference>
<dbReference type="GO" id="GO:0008233">
    <property type="term" value="F:peptidase activity"/>
    <property type="evidence" value="ECO:0007669"/>
    <property type="project" value="UniProtKB-KW"/>
</dbReference>
<dbReference type="Pfam" id="PF17921">
    <property type="entry name" value="Integrase_H2C2"/>
    <property type="match status" value="1"/>
</dbReference>
<dbReference type="Gene3D" id="3.10.10.10">
    <property type="entry name" value="HIV Type 1 Reverse Transcriptase, subunit A, domain 1"/>
    <property type="match status" value="1"/>
</dbReference>
<dbReference type="InterPro" id="IPR000477">
    <property type="entry name" value="RT_dom"/>
</dbReference>
<dbReference type="FunFam" id="3.10.10.10:FF:000007">
    <property type="entry name" value="Retrovirus-related Pol polyprotein from transposon 17.6-like Protein"/>
    <property type="match status" value="1"/>
</dbReference>
<dbReference type="Pfam" id="PF00078">
    <property type="entry name" value="RVT_1"/>
    <property type="match status" value="1"/>
</dbReference>
<keyword evidence="8" id="KW-0695">RNA-directed DNA polymerase</keyword>
<dbReference type="GO" id="GO:0004519">
    <property type="term" value="F:endonuclease activity"/>
    <property type="evidence" value="ECO:0007669"/>
    <property type="project" value="UniProtKB-KW"/>
</dbReference>
<evidence type="ECO:0000256" key="8">
    <source>
        <dbReference type="ARBA" id="ARBA00022918"/>
    </source>
</evidence>
<evidence type="ECO:0000256" key="1">
    <source>
        <dbReference type="ARBA" id="ARBA00012493"/>
    </source>
</evidence>
<evidence type="ECO:0000256" key="7">
    <source>
        <dbReference type="ARBA" id="ARBA00022801"/>
    </source>
</evidence>
<dbReference type="OrthoDB" id="422540at2759"/>
<accession>A0A6H5IZX4</accession>
<dbReference type="InterPro" id="IPR043128">
    <property type="entry name" value="Rev_trsase/Diguanyl_cyclase"/>
</dbReference>
<gene>
    <name evidence="11" type="ORF">TBRA_LOCUS14812</name>
</gene>
<dbReference type="CDD" id="cd01647">
    <property type="entry name" value="RT_LTR"/>
    <property type="match status" value="1"/>
</dbReference>
<dbReference type="InterPro" id="IPR043502">
    <property type="entry name" value="DNA/RNA_pol_sf"/>
</dbReference>